<evidence type="ECO:0000256" key="1">
    <source>
        <dbReference type="SAM" id="Coils"/>
    </source>
</evidence>
<dbReference type="RefSeq" id="WP_094547976.1">
    <property type="nucleotide sequence ID" value="NZ_MQWB01000001.1"/>
</dbReference>
<comment type="caution">
    <text evidence="3">The sequence shown here is derived from an EMBL/GenBank/DDBJ whole genome shotgun (WGS) entry which is preliminary data.</text>
</comment>
<feature type="region of interest" description="Disordered" evidence="2">
    <location>
        <begin position="1"/>
        <end position="104"/>
    </location>
</feature>
<dbReference type="Proteomes" id="UP000216446">
    <property type="component" value="Unassembled WGS sequence"/>
</dbReference>
<sequence length="492" mass="53715">MSDFSPDADRPTPDASPSGLTTPLAPEASASDGFDQSEQNRSKETPAVPAEVVEPAVVEAPPELIGAPEARDADTATPEDAQRAAERPVDPESPERRELEASPSSRCLNCQAELPGAYCPACGQKDQPLRQPVHRYMVEALSEYLGLDGRVWPTLGALLFRPGRLTKAYVLGRRQQYVRPLRIYITASLFFFFLLALIDPIGKLRNNVDSPSSADSTMTAAAYLVSLDQAIEEEEDDIARQRAVVDSLRGLILLSNGQDSIATASSGMVSVESLQSDVEDEEDELAAMSSSTFDRRLQTQKAMVASMNPDSLVRPSDVQQAAEIIVPRETNIRLGPDWMVGSESVRRLKNARTSQQQQDAGWAFGREAIGRLPTVVFLLLPFFALFMKLLYARRGWYYAEHLVFALHVHAFAFVVFSVYAVMIWASGGAAAVSLIGSILLLAIPVYFLVAQKRVYAQGWVKTLVKAYLLSWLYGFALFGGAILAVVLAAVVG</sequence>
<reference evidence="3 4" key="1">
    <citation type="submission" date="2016-11" db="EMBL/GenBank/DDBJ databases">
        <title>Study of marine rhodopsin-containing bacteria.</title>
        <authorList>
            <person name="Yoshizawa S."/>
            <person name="Kumagai Y."/>
            <person name="Kogure K."/>
        </authorList>
    </citation>
    <scope>NUCLEOTIDE SEQUENCE [LARGE SCALE GENOMIC DNA]</scope>
    <source>
        <strain evidence="3 4">SG-29</strain>
    </source>
</reference>
<name>A0A259TZB5_9BACT</name>
<keyword evidence="1" id="KW-0175">Coiled coil</keyword>
<feature type="coiled-coil region" evidence="1">
    <location>
        <begin position="224"/>
        <end position="291"/>
    </location>
</feature>
<evidence type="ECO:0008006" key="5">
    <source>
        <dbReference type="Google" id="ProtNLM"/>
    </source>
</evidence>
<organism evidence="3 4">
    <name type="scientific">Rubricoccus marinus</name>
    <dbReference type="NCBI Taxonomy" id="716817"/>
    <lineage>
        <taxon>Bacteria</taxon>
        <taxon>Pseudomonadati</taxon>
        <taxon>Rhodothermota</taxon>
        <taxon>Rhodothermia</taxon>
        <taxon>Rhodothermales</taxon>
        <taxon>Rubricoccaceae</taxon>
        <taxon>Rubricoccus</taxon>
    </lineage>
</organism>
<feature type="compositionally biased region" description="Basic and acidic residues" evidence="2">
    <location>
        <begin position="69"/>
        <end position="100"/>
    </location>
</feature>
<accession>A0A259TZB5</accession>
<evidence type="ECO:0000313" key="3">
    <source>
        <dbReference type="EMBL" id="OZC03061.1"/>
    </source>
</evidence>
<dbReference type="AlphaFoldDB" id="A0A259TZB5"/>
<gene>
    <name evidence="3" type="ORF">BSZ36_08810</name>
</gene>
<evidence type="ECO:0000256" key="2">
    <source>
        <dbReference type="SAM" id="MobiDB-lite"/>
    </source>
</evidence>
<dbReference type="Pfam" id="PF12412">
    <property type="entry name" value="DUF3667"/>
    <property type="match status" value="1"/>
</dbReference>
<dbReference type="InParanoid" id="A0A259TZB5"/>
<dbReference type="InterPro" id="IPR022134">
    <property type="entry name" value="DUF3667"/>
</dbReference>
<dbReference type="EMBL" id="MQWB01000001">
    <property type="protein sequence ID" value="OZC03061.1"/>
    <property type="molecule type" value="Genomic_DNA"/>
</dbReference>
<keyword evidence="4" id="KW-1185">Reference proteome</keyword>
<protein>
    <recommendedName>
        <fullName evidence="5">DUF3667 domain-containing protein</fullName>
    </recommendedName>
</protein>
<dbReference type="OrthoDB" id="7446256at2"/>
<proteinExistence type="predicted"/>
<evidence type="ECO:0000313" key="4">
    <source>
        <dbReference type="Proteomes" id="UP000216446"/>
    </source>
</evidence>
<feature type="compositionally biased region" description="Low complexity" evidence="2">
    <location>
        <begin position="46"/>
        <end position="63"/>
    </location>
</feature>